<feature type="domain" description="RNA polymerase sigma factor 54 DNA-binding" evidence="9">
    <location>
        <begin position="278"/>
        <end position="436"/>
    </location>
</feature>
<dbReference type="EMBL" id="JBHSZV010000025">
    <property type="protein sequence ID" value="MFC7062135.1"/>
    <property type="molecule type" value="Genomic_DNA"/>
</dbReference>
<evidence type="ECO:0000256" key="8">
    <source>
        <dbReference type="ARBA" id="ARBA00023163"/>
    </source>
</evidence>
<dbReference type="PIRSF" id="PIRSF000774">
    <property type="entry name" value="RpoN"/>
    <property type="match status" value="1"/>
</dbReference>
<dbReference type="PANTHER" id="PTHR32248:SF4">
    <property type="entry name" value="RNA POLYMERASE SIGMA-54 FACTOR"/>
    <property type="match status" value="1"/>
</dbReference>
<proteinExistence type="inferred from homology"/>
<dbReference type="InterPro" id="IPR038709">
    <property type="entry name" value="RpoN_core-bd_sf"/>
</dbReference>
<sequence length="437" mass="50643">MKLELLQKQKMVMTPELSQAITMLQFNMVEMEQFIQEHALENPLIELEENKHNITIQQDYVSSNHRSKPTSNHSETDQLDYVKNEEKGLSEHLLEQSQFLNIDETERAILRYLILNLDEKGYLSISTEETIRLLNVTEERVLSGINLLQQLEPAGIGARSLKECLLLQLRTYYPHNKLAEQLVSDSLELIADHQWKKISTSLNISLDEVNSLVNIIQSLDPKPCRNFSHAIIKYLMPDIFIDKSKGTYTISLNDRFTPTIRMNKQYSPYLKQNNETSNYLKKNYEKYLWLVKSIEQRRSTILKITEVIIDKQIDFFDKGIAFLHPLTLKEVASEIDVHESTVSRATKNKIIQTPRGTLELRMFFSSKLGSDQTNVSSAKVKTLLKQLVFSEDKKAPLSDQKISNYFSDHEGINVSRRTISKYRESLNILSSSKRKRL</sequence>
<dbReference type="PANTHER" id="PTHR32248">
    <property type="entry name" value="RNA POLYMERASE SIGMA-54 FACTOR"/>
    <property type="match status" value="1"/>
</dbReference>
<dbReference type="Pfam" id="PF04963">
    <property type="entry name" value="Sigma54_CBD"/>
    <property type="match status" value="1"/>
</dbReference>
<dbReference type="InterPro" id="IPR000394">
    <property type="entry name" value="RNA_pol_sigma_54"/>
</dbReference>
<protein>
    <submittedName>
        <fullName evidence="11">RNA polymerase factor sigma-54</fullName>
    </submittedName>
</protein>
<evidence type="ECO:0000256" key="1">
    <source>
        <dbReference type="ARBA" id="ARBA00008798"/>
    </source>
</evidence>
<keyword evidence="5" id="KW-0805">Transcription regulation</keyword>
<feature type="domain" description="RNA polymerase sigma factor 54 core-binding" evidence="10">
    <location>
        <begin position="82"/>
        <end position="266"/>
    </location>
</feature>
<dbReference type="Gene3D" id="1.10.10.60">
    <property type="entry name" value="Homeodomain-like"/>
    <property type="match status" value="1"/>
</dbReference>
<keyword evidence="12" id="KW-1185">Reference proteome</keyword>
<dbReference type="Pfam" id="PF04552">
    <property type="entry name" value="Sigma54_DBD"/>
    <property type="match status" value="1"/>
</dbReference>
<evidence type="ECO:0000256" key="4">
    <source>
        <dbReference type="ARBA" id="ARBA00022695"/>
    </source>
</evidence>
<comment type="caution">
    <text evidence="11">The sequence shown here is derived from an EMBL/GenBank/DDBJ whole genome shotgun (WGS) entry which is preliminary data.</text>
</comment>
<dbReference type="RefSeq" id="WP_204708074.1">
    <property type="nucleotide sequence ID" value="NZ_JBHSZV010000025.1"/>
</dbReference>
<evidence type="ECO:0000313" key="11">
    <source>
        <dbReference type="EMBL" id="MFC7062135.1"/>
    </source>
</evidence>
<keyword evidence="8" id="KW-0804">Transcription</keyword>
<evidence type="ECO:0000256" key="6">
    <source>
        <dbReference type="ARBA" id="ARBA00023082"/>
    </source>
</evidence>
<evidence type="ECO:0000313" key="12">
    <source>
        <dbReference type="Proteomes" id="UP001596410"/>
    </source>
</evidence>
<dbReference type="Proteomes" id="UP001596410">
    <property type="component" value="Unassembled WGS sequence"/>
</dbReference>
<dbReference type="PRINTS" id="PR00045">
    <property type="entry name" value="SIGMA54FCT"/>
</dbReference>
<gene>
    <name evidence="11" type="primary">rpoN</name>
    <name evidence="11" type="ORF">ACFQIC_09725</name>
</gene>
<evidence type="ECO:0000256" key="5">
    <source>
        <dbReference type="ARBA" id="ARBA00023015"/>
    </source>
</evidence>
<dbReference type="InterPro" id="IPR007634">
    <property type="entry name" value="RNA_pol_sigma_54_DNA-bd"/>
</dbReference>
<evidence type="ECO:0000259" key="10">
    <source>
        <dbReference type="Pfam" id="PF04963"/>
    </source>
</evidence>
<dbReference type="PROSITE" id="PS00717">
    <property type="entry name" value="SIGMA54_1"/>
    <property type="match status" value="1"/>
</dbReference>
<evidence type="ECO:0000259" key="9">
    <source>
        <dbReference type="Pfam" id="PF04552"/>
    </source>
</evidence>
<dbReference type="NCBIfam" id="TIGR02395">
    <property type="entry name" value="rpoN_sigma"/>
    <property type="match status" value="1"/>
</dbReference>
<accession>A0ABW2EMM6</accession>
<dbReference type="Pfam" id="PF00309">
    <property type="entry name" value="Sigma54_AID"/>
    <property type="match status" value="1"/>
</dbReference>
<evidence type="ECO:0000256" key="7">
    <source>
        <dbReference type="ARBA" id="ARBA00023125"/>
    </source>
</evidence>
<evidence type="ECO:0000256" key="2">
    <source>
        <dbReference type="ARBA" id="ARBA00022478"/>
    </source>
</evidence>
<dbReference type="Gene3D" id="1.10.10.1330">
    <property type="entry name" value="RNA polymerase sigma-54 factor, core-binding domain"/>
    <property type="match status" value="1"/>
</dbReference>
<keyword evidence="7" id="KW-0238">DNA-binding</keyword>
<keyword evidence="6" id="KW-0731">Sigma factor</keyword>
<dbReference type="PROSITE" id="PS50044">
    <property type="entry name" value="SIGMA54_3"/>
    <property type="match status" value="1"/>
</dbReference>
<keyword evidence="2" id="KW-0240">DNA-directed RNA polymerase</keyword>
<comment type="similarity">
    <text evidence="1">Belongs to the sigma-54 factor family.</text>
</comment>
<name>A0ABW2EMM6_9BACI</name>
<keyword evidence="3" id="KW-0808">Transferase</keyword>
<organism evidence="11 12">
    <name type="scientific">Halobacillus seohaensis</name>
    <dbReference type="NCBI Taxonomy" id="447421"/>
    <lineage>
        <taxon>Bacteria</taxon>
        <taxon>Bacillati</taxon>
        <taxon>Bacillota</taxon>
        <taxon>Bacilli</taxon>
        <taxon>Bacillales</taxon>
        <taxon>Bacillaceae</taxon>
        <taxon>Halobacillus</taxon>
    </lineage>
</organism>
<evidence type="ECO:0000256" key="3">
    <source>
        <dbReference type="ARBA" id="ARBA00022679"/>
    </source>
</evidence>
<reference evidence="12" key="1">
    <citation type="journal article" date="2019" name="Int. J. Syst. Evol. Microbiol.">
        <title>The Global Catalogue of Microorganisms (GCM) 10K type strain sequencing project: providing services to taxonomists for standard genome sequencing and annotation.</title>
        <authorList>
            <consortium name="The Broad Institute Genomics Platform"/>
            <consortium name="The Broad Institute Genome Sequencing Center for Infectious Disease"/>
            <person name="Wu L."/>
            <person name="Ma J."/>
        </authorList>
    </citation>
    <scope>NUCLEOTIDE SEQUENCE [LARGE SCALE GENOMIC DNA]</scope>
    <source>
        <strain evidence="12">CGMCC 4.1621</strain>
    </source>
</reference>
<dbReference type="InterPro" id="IPR007046">
    <property type="entry name" value="RNA_pol_sigma_54_core-bd"/>
</dbReference>
<keyword evidence="4" id="KW-0548">Nucleotidyltransferase</keyword>